<feature type="region of interest" description="Disordered" evidence="2">
    <location>
        <begin position="1"/>
        <end position="27"/>
    </location>
</feature>
<keyword evidence="4" id="KW-0436">Ligase</keyword>
<evidence type="ECO:0000313" key="4">
    <source>
        <dbReference type="EMBL" id="QNE21517.1"/>
    </source>
</evidence>
<dbReference type="AlphaFoldDB" id="A0A7G6X5K2"/>
<proteinExistence type="inferred from homology"/>
<accession>A0A7G6X5K2</accession>
<dbReference type="EMBL" id="CP043661">
    <property type="protein sequence ID" value="QNE21517.1"/>
    <property type="molecule type" value="Genomic_DNA"/>
</dbReference>
<evidence type="ECO:0000256" key="1">
    <source>
        <dbReference type="ARBA" id="ARBA00006432"/>
    </source>
</evidence>
<dbReference type="GO" id="GO:0016874">
    <property type="term" value="F:ligase activity"/>
    <property type="evidence" value="ECO:0007669"/>
    <property type="project" value="UniProtKB-KW"/>
</dbReference>
<dbReference type="Gene3D" id="3.40.50.12780">
    <property type="entry name" value="N-terminal domain of ligase-like"/>
    <property type="match status" value="1"/>
</dbReference>
<dbReference type="Gene3D" id="3.30.300.30">
    <property type="match status" value="1"/>
</dbReference>
<dbReference type="Pfam" id="PF00501">
    <property type="entry name" value="AMP-binding"/>
    <property type="match status" value="1"/>
</dbReference>
<keyword evidence="5" id="KW-1185">Reference proteome</keyword>
<feature type="compositionally biased region" description="Polar residues" evidence="2">
    <location>
        <begin position="1"/>
        <end position="21"/>
    </location>
</feature>
<protein>
    <submittedName>
        <fullName evidence="4">Fatty acyl-AMP ligase</fullName>
    </submittedName>
</protein>
<dbReference type="SUPFAM" id="SSF56801">
    <property type="entry name" value="Acetyl-CoA synthetase-like"/>
    <property type="match status" value="1"/>
</dbReference>
<reference evidence="4 5" key="2">
    <citation type="journal article" date="2020" name="Microbiol. Resour. Announc.">
        <title>Antarctic desert soil bacteria exhibit high novel natural product potential, evaluated through long-read genome sequencing and comparative genomics.</title>
        <authorList>
            <person name="Benaud N."/>
            <person name="Edwards R.J."/>
            <person name="Amos T.G."/>
            <person name="D'Agostino P.M."/>
            <person name="Gutierrez-Chavez C."/>
            <person name="Montgomery K."/>
            <person name="Nicetic I."/>
            <person name="Ferrari B.C."/>
        </authorList>
    </citation>
    <scope>NUCLEOTIDE SEQUENCE [LARGE SCALE GENOMIC DNA]</scope>
    <source>
        <strain evidence="4 5">SPB151</strain>
    </source>
</reference>
<sequence length="596" mass="63990">MKSSILTDRTTNGHTSRNSSVGGDDVNEDLVTRFGRQVRDDPSRPALIEVSHRDGRAATGTATYGELHDGARAIAGWLRAHAVPGDRVLLLYPSSIDFAKAFWGCLYAGCVPVPAPLPGTFGHHLSLTTGIALDAGPRLVLTDTEHLDGVADWLIQDRLNELALFATDLVDLSRVQAAGPIEVHGSSPAFVQYTSTGTDLAGHSISHAGLARDIEMLDNTLDLAAHGTIGGWLPMHHNLGLVGLLLAPLAVGATSVLMSPTEFLKHPQRWLQLIDTFDIRLTAAPNFAYDHCVRRISAEVASIFDLSRLRTAVNGPEPVSAATLTAFAERFAPSGLNPRALTPAYGPADGARLITVSPPGDRIDGPLVTPADRWALERDTLQPAAGGLDLVSCGPVEGTGLQVFNSATQTELLDGLVGEIWLDGYAPTGDLGVIHGGQLYRTGRVNDRLAIDGRSLYAHDIEQELSQLEPAFADLPGCVCAVDVPREELVVLQEVPARTSNGDLTALATAVRDALRDRYRVRVANVVFLRPGQIHRVAGRVQRTLMRELFRSDALAPVYEVLGRQTRQRFRFTEPLPAPAVPARRRNAAVPAVAAQ</sequence>
<name>A0A7G6X5K2_9ACTN</name>
<evidence type="ECO:0000313" key="5">
    <source>
        <dbReference type="Proteomes" id="UP000515563"/>
    </source>
</evidence>
<organism evidence="4 5">
    <name type="scientific">Kribbella qitaiheensis</name>
    <dbReference type="NCBI Taxonomy" id="1544730"/>
    <lineage>
        <taxon>Bacteria</taxon>
        <taxon>Bacillati</taxon>
        <taxon>Actinomycetota</taxon>
        <taxon>Actinomycetes</taxon>
        <taxon>Propionibacteriales</taxon>
        <taxon>Kribbellaceae</taxon>
        <taxon>Kribbella</taxon>
    </lineage>
</organism>
<dbReference type="InterPro" id="IPR042099">
    <property type="entry name" value="ANL_N_sf"/>
</dbReference>
<comment type="similarity">
    <text evidence="1">Belongs to the ATP-dependent AMP-binding enzyme family.</text>
</comment>
<evidence type="ECO:0000256" key="2">
    <source>
        <dbReference type="SAM" id="MobiDB-lite"/>
    </source>
</evidence>
<evidence type="ECO:0000259" key="3">
    <source>
        <dbReference type="Pfam" id="PF00501"/>
    </source>
</evidence>
<gene>
    <name evidence="4" type="ORF">F1D05_30855</name>
</gene>
<dbReference type="InterPro" id="IPR000873">
    <property type="entry name" value="AMP-dep_synth/lig_dom"/>
</dbReference>
<dbReference type="PANTHER" id="PTHR22754">
    <property type="entry name" value="DISCO-INTERACTING PROTEIN 2 DIP2 -RELATED"/>
    <property type="match status" value="1"/>
</dbReference>
<dbReference type="InterPro" id="IPR045851">
    <property type="entry name" value="AMP-bd_C_sf"/>
</dbReference>
<dbReference type="Proteomes" id="UP000515563">
    <property type="component" value="Chromosome"/>
</dbReference>
<dbReference type="PANTHER" id="PTHR22754:SF32">
    <property type="entry name" value="DISCO-INTERACTING PROTEIN 2"/>
    <property type="match status" value="1"/>
</dbReference>
<feature type="domain" description="AMP-dependent synthetase/ligase" evidence="3">
    <location>
        <begin position="36"/>
        <end position="425"/>
    </location>
</feature>
<reference evidence="5" key="1">
    <citation type="submission" date="2019-09" db="EMBL/GenBank/DDBJ databases">
        <title>Antimicrobial potential of Antarctic Bacteria.</title>
        <authorList>
            <person name="Benaud N."/>
            <person name="Edwards R.J."/>
            <person name="Ferrari B.C."/>
        </authorList>
    </citation>
    <scope>NUCLEOTIDE SEQUENCE [LARGE SCALE GENOMIC DNA]</scope>
    <source>
        <strain evidence="5">SPB151</strain>
    </source>
</reference>
<dbReference type="KEGG" id="kqi:F1D05_30855"/>